<evidence type="ECO:0000259" key="8">
    <source>
        <dbReference type="PROSITE" id="PS50928"/>
    </source>
</evidence>
<evidence type="ECO:0000256" key="7">
    <source>
        <dbReference type="RuleBase" id="RU363032"/>
    </source>
</evidence>
<evidence type="ECO:0000313" key="9">
    <source>
        <dbReference type="EMBL" id="TLC97978.1"/>
    </source>
</evidence>
<feature type="domain" description="ABC transmembrane type-1" evidence="8">
    <location>
        <begin position="73"/>
        <end position="285"/>
    </location>
</feature>
<comment type="similarity">
    <text evidence="7">Belongs to the binding-protein-dependent transport system permease family.</text>
</comment>
<dbReference type="PANTHER" id="PTHR30193:SF37">
    <property type="entry name" value="INNER MEMBRANE ABC TRANSPORTER PERMEASE PROTEIN YCJO"/>
    <property type="match status" value="1"/>
</dbReference>
<dbReference type="EMBL" id="QGQD01000107">
    <property type="protein sequence ID" value="TLC97978.1"/>
    <property type="molecule type" value="Genomic_DNA"/>
</dbReference>
<evidence type="ECO:0000313" key="10">
    <source>
        <dbReference type="Proteomes" id="UP000306509"/>
    </source>
</evidence>
<feature type="transmembrane region" description="Helical" evidence="7">
    <location>
        <begin position="269"/>
        <end position="289"/>
    </location>
</feature>
<organism evidence="9 10">
    <name type="scientific">Robinsoniella peoriensis</name>
    <dbReference type="NCBI Taxonomy" id="180332"/>
    <lineage>
        <taxon>Bacteria</taxon>
        <taxon>Bacillati</taxon>
        <taxon>Bacillota</taxon>
        <taxon>Clostridia</taxon>
        <taxon>Lachnospirales</taxon>
        <taxon>Lachnospiraceae</taxon>
        <taxon>Robinsoniella</taxon>
    </lineage>
</organism>
<feature type="transmembrane region" description="Helical" evidence="7">
    <location>
        <begin position="111"/>
        <end position="131"/>
    </location>
</feature>
<gene>
    <name evidence="9" type="primary">lacF_44</name>
    <name evidence="9" type="ORF">DSM106044_05346</name>
</gene>
<evidence type="ECO:0000256" key="3">
    <source>
        <dbReference type="ARBA" id="ARBA00022475"/>
    </source>
</evidence>
<dbReference type="SUPFAM" id="SSF161098">
    <property type="entry name" value="MetI-like"/>
    <property type="match status" value="1"/>
</dbReference>
<evidence type="ECO:0000256" key="2">
    <source>
        <dbReference type="ARBA" id="ARBA00022448"/>
    </source>
</evidence>
<accession>A0A4U8Q137</accession>
<keyword evidence="4 7" id="KW-0812">Transmembrane</keyword>
<protein>
    <submittedName>
        <fullName evidence="9">Lactose transport system permease protein LacF</fullName>
    </submittedName>
</protein>
<keyword evidence="3" id="KW-1003">Cell membrane</keyword>
<keyword evidence="5 7" id="KW-1133">Transmembrane helix</keyword>
<feature type="transmembrane region" description="Helical" evidence="7">
    <location>
        <begin position="77"/>
        <end position="99"/>
    </location>
</feature>
<keyword evidence="2 7" id="KW-0813">Transport</keyword>
<evidence type="ECO:0000256" key="4">
    <source>
        <dbReference type="ARBA" id="ARBA00022692"/>
    </source>
</evidence>
<sequence>MVAINKKQLSKIYPMWLGAPAGLVYTIFFIIPIITAFFYSFTDWNMDRMDNAKFIGLRNVINLFKDEVFLRSLWNTMLFALSTTVFKTVVGLLLALLVVQKFRGNSIFRTLFYLPCVLSCMIVGLLFTGVLKQDGLINNFLTAIGQADLTRDWLGSYGTAMLWIIIIEVWMWAGFTMFLFISGLQAIPGEYYESAQIDGATKWQQFKRITLPLLAPSFTVVVTLNITGGLKVFDLVYSLTGGGPGFDTQVLSTYTYRAFGMGLLGKSSASALILSFFIVGITFALNKFLRSREVDT</sequence>
<dbReference type="InterPro" id="IPR000515">
    <property type="entry name" value="MetI-like"/>
</dbReference>
<comment type="caution">
    <text evidence="9">The sequence shown here is derived from an EMBL/GenBank/DDBJ whole genome shotgun (WGS) entry which is preliminary data.</text>
</comment>
<dbReference type="Gene3D" id="1.10.3720.10">
    <property type="entry name" value="MetI-like"/>
    <property type="match status" value="1"/>
</dbReference>
<feature type="transmembrane region" description="Helical" evidence="7">
    <location>
        <begin position="12"/>
        <end position="39"/>
    </location>
</feature>
<dbReference type="STRING" id="180332.GCA_000797495_01731"/>
<dbReference type="GO" id="GO:0005886">
    <property type="term" value="C:plasma membrane"/>
    <property type="evidence" value="ECO:0007669"/>
    <property type="project" value="UniProtKB-SubCell"/>
</dbReference>
<dbReference type="AlphaFoldDB" id="A0A4U8Q137"/>
<evidence type="ECO:0000256" key="1">
    <source>
        <dbReference type="ARBA" id="ARBA00004651"/>
    </source>
</evidence>
<dbReference type="Pfam" id="PF00528">
    <property type="entry name" value="BPD_transp_1"/>
    <property type="match status" value="1"/>
</dbReference>
<name>A0A4U8Q137_9FIRM</name>
<comment type="subcellular location">
    <subcellularLocation>
        <location evidence="1 7">Cell membrane</location>
        <topology evidence="1 7">Multi-pass membrane protein</topology>
    </subcellularLocation>
</comment>
<proteinExistence type="inferred from homology"/>
<dbReference type="InterPro" id="IPR051393">
    <property type="entry name" value="ABC_transporter_permease"/>
</dbReference>
<evidence type="ECO:0000256" key="6">
    <source>
        <dbReference type="ARBA" id="ARBA00023136"/>
    </source>
</evidence>
<feature type="transmembrane region" description="Helical" evidence="7">
    <location>
        <begin position="160"/>
        <end position="181"/>
    </location>
</feature>
<keyword evidence="10" id="KW-1185">Reference proteome</keyword>
<dbReference type="InterPro" id="IPR035906">
    <property type="entry name" value="MetI-like_sf"/>
</dbReference>
<dbReference type="CDD" id="cd06261">
    <property type="entry name" value="TM_PBP2"/>
    <property type="match status" value="1"/>
</dbReference>
<dbReference type="GO" id="GO:0055085">
    <property type="term" value="P:transmembrane transport"/>
    <property type="evidence" value="ECO:0007669"/>
    <property type="project" value="InterPro"/>
</dbReference>
<keyword evidence="6 7" id="KW-0472">Membrane</keyword>
<dbReference type="PANTHER" id="PTHR30193">
    <property type="entry name" value="ABC TRANSPORTER PERMEASE PROTEIN"/>
    <property type="match status" value="1"/>
</dbReference>
<dbReference type="PROSITE" id="PS50928">
    <property type="entry name" value="ABC_TM1"/>
    <property type="match status" value="1"/>
</dbReference>
<feature type="transmembrane region" description="Helical" evidence="7">
    <location>
        <begin position="211"/>
        <end position="230"/>
    </location>
</feature>
<evidence type="ECO:0000256" key="5">
    <source>
        <dbReference type="ARBA" id="ARBA00022989"/>
    </source>
</evidence>
<reference evidence="9 10" key="1">
    <citation type="journal article" date="2019" name="Anaerobe">
        <title>Detection of Robinsoniella peoriensis in multiple bone samples of a trauma patient.</title>
        <authorList>
            <person name="Schrottner P."/>
            <person name="Hartwich K."/>
            <person name="Bunk B."/>
            <person name="Schober I."/>
            <person name="Helbig S."/>
            <person name="Rudolph W.W."/>
            <person name="Gunzer F."/>
        </authorList>
    </citation>
    <scope>NUCLEOTIDE SEQUENCE [LARGE SCALE GENOMIC DNA]</scope>
    <source>
        <strain evidence="9 10">DSM 106044</strain>
    </source>
</reference>
<dbReference type="Proteomes" id="UP000306509">
    <property type="component" value="Unassembled WGS sequence"/>
</dbReference>